<feature type="region of interest" description="Disordered" evidence="1">
    <location>
        <begin position="34"/>
        <end position="79"/>
    </location>
</feature>
<reference evidence="2 3" key="1">
    <citation type="submission" date="2014-04" db="EMBL/GenBank/DDBJ databases">
        <authorList>
            <consortium name="DOE Joint Genome Institute"/>
            <person name="Kuo A."/>
            <person name="Ruytinx J."/>
            <person name="Rineau F."/>
            <person name="Colpaert J."/>
            <person name="Kohler A."/>
            <person name="Nagy L.G."/>
            <person name="Floudas D."/>
            <person name="Copeland A."/>
            <person name="Barry K.W."/>
            <person name="Cichocki N."/>
            <person name="Veneault-Fourrey C."/>
            <person name="LaButti K."/>
            <person name="Lindquist E.A."/>
            <person name="Lipzen A."/>
            <person name="Lundell T."/>
            <person name="Morin E."/>
            <person name="Murat C."/>
            <person name="Sun H."/>
            <person name="Tunlid A."/>
            <person name="Henrissat B."/>
            <person name="Grigoriev I.V."/>
            <person name="Hibbett D.S."/>
            <person name="Martin F."/>
            <person name="Nordberg H.P."/>
            <person name="Cantor M.N."/>
            <person name="Hua S.X."/>
        </authorList>
    </citation>
    <scope>NUCLEOTIDE SEQUENCE [LARGE SCALE GENOMIC DNA]</scope>
    <source>
        <strain evidence="2 3">UH-Slu-Lm8-n1</strain>
    </source>
</reference>
<dbReference type="HOGENOM" id="CLU_2172738_0_0_1"/>
<proteinExistence type="predicted"/>
<evidence type="ECO:0000256" key="1">
    <source>
        <dbReference type="SAM" id="MobiDB-lite"/>
    </source>
</evidence>
<keyword evidence="3" id="KW-1185">Reference proteome</keyword>
<evidence type="ECO:0000313" key="2">
    <source>
        <dbReference type="EMBL" id="KIK32276.1"/>
    </source>
</evidence>
<name>A0A0C9ZSK8_9AGAM</name>
<dbReference type="EMBL" id="KN836308">
    <property type="protein sequence ID" value="KIK32276.1"/>
    <property type="molecule type" value="Genomic_DNA"/>
</dbReference>
<dbReference type="Proteomes" id="UP000054485">
    <property type="component" value="Unassembled WGS sequence"/>
</dbReference>
<dbReference type="AlphaFoldDB" id="A0A0C9ZSK8"/>
<dbReference type="OrthoDB" id="2673005at2759"/>
<accession>A0A0C9ZSK8</accession>
<organism evidence="2 3">
    <name type="scientific">Suillus luteus UH-Slu-Lm8-n1</name>
    <dbReference type="NCBI Taxonomy" id="930992"/>
    <lineage>
        <taxon>Eukaryota</taxon>
        <taxon>Fungi</taxon>
        <taxon>Dikarya</taxon>
        <taxon>Basidiomycota</taxon>
        <taxon>Agaricomycotina</taxon>
        <taxon>Agaricomycetes</taxon>
        <taxon>Agaricomycetidae</taxon>
        <taxon>Boletales</taxon>
        <taxon>Suillineae</taxon>
        <taxon>Suillaceae</taxon>
        <taxon>Suillus</taxon>
    </lineage>
</organism>
<reference evidence="3" key="2">
    <citation type="submission" date="2015-01" db="EMBL/GenBank/DDBJ databases">
        <title>Evolutionary Origins and Diversification of the Mycorrhizal Mutualists.</title>
        <authorList>
            <consortium name="DOE Joint Genome Institute"/>
            <consortium name="Mycorrhizal Genomics Consortium"/>
            <person name="Kohler A."/>
            <person name="Kuo A."/>
            <person name="Nagy L.G."/>
            <person name="Floudas D."/>
            <person name="Copeland A."/>
            <person name="Barry K.W."/>
            <person name="Cichocki N."/>
            <person name="Veneault-Fourrey C."/>
            <person name="LaButti K."/>
            <person name="Lindquist E.A."/>
            <person name="Lipzen A."/>
            <person name="Lundell T."/>
            <person name="Morin E."/>
            <person name="Murat C."/>
            <person name="Riley R."/>
            <person name="Ohm R."/>
            <person name="Sun H."/>
            <person name="Tunlid A."/>
            <person name="Henrissat B."/>
            <person name="Grigoriev I.V."/>
            <person name="Hibbett D.S."/>
            <person name="Martin F."/>
        </authorList>
    </citation>
    <scope>NUCLEOTIDE SEQUENCE [LARGE SCALE GENOMIC DNA]</scope>
    <source>
        <strain evidence="3">UH-Slu-Lm8-n1</strain>
    </source>
</reference>
<feature type="compositionally biased region" description="Low complexity" evidence="1">
    <location>
        <begin position="34"/>
        <end position="69"/>
    </location>
</feature>
<gene>
    <name evidence="2" type="ORF">CY34DRAFT_19158</name>
</gene>
<sequence length="110" mass="11709">MVFTSFSNLYHLSQQVRSPLDGLIIEPVATSSSAYSATTLPSESTLSSSDTSLPATDVNKSSHLPSSSSNLRAPVVMPPMSSATHATSLALKKELVATDSELYKREPPKK</sequence>
<dbReference type="InParanoid" id="A0A0C9ZSK8"/>
<evidence type="ECO:0000313" key="3">
    <source>
        <dbReference type="Proteomes" id="UP000054485"/>
    </source>
</evidence>
<protein>
    <submittedName>
        <fullName evidence="2">Uncharacterized protein</fullName>
    </submittedName>
</protein>